<feature type="compositionally biased region" description="Low complexity" evidence="2">
    <location>
        <begin position="658"/>
        <end position="676"/>
    </location>
</feature>
<organism evidence="4 5">
    <name type="scientific">Calicophoron daubneyi</name>
    <name type="common">Rumen fluke</name>
    <name type="synonym">Paramphistomum daubneyi</name>
    <dbReference type="NCBI Taxonomy" id="300641"/>
    <lineage>
        <taxon>Eukaryota</taxon>
        <taxon>Metazoa</taxon>
        <taxon>Spiralia</taxon>
        <taxon>Lophotrochozoa</taxon>
        <taxon>Platyhelminthes</taxon>
        <taxon>Trematoda</taxon>
        <taxon>Digenea</taxon>
        <taxon>Plagiorchiida</taxon>
        <taxon>Pronocephalata</taxon>
        <taxon>Paramphistomoidea</taxon>
        <taxon>Paramphistomidae</taxon>
        <taxon>Calicophoron</taxon>
    </lineage>
</organism>
<sequence length="767" mass="86917">MVFAFRDPVHPQGDVLTVHYNQLKHYALPSESSYLRPIPPPTPGTFGGSPADIPTVQSDDTEDSVLQHRGEQCSGTESRYEQNQVTLESNLCPSLSPAGRFNVNQLSSNGMNEEEDLELEESERPEDIESLRNSISVVIGDRAQKMEGVLSSSPRSKRQIKASPLPGHSKTSPSKRSGSRKRSSPTGVKNKLTQDELKRLENQYFSRKRYDLMNPVYTRKTKNLAVYLQHIHVYEVYNKLPHYEQLCNSNSKRSRSPSSTPKKSKTKSKSPSKKSLKSSPKKSSGSVPKQSPGIPIPDMEPPIINGAMSIRRSSCPSGSVLLTEIKARFCFLTESQWVPHENPVMMERECYREISILYPRNFDGNVQNSQFMQDITAKVRRDMGHGFEVVPFTFDLTGKPDSVFFHHPNYCTFKSGMFWTLRAYIAPDNFCQPLPENEVVINFFKYTIFPGLSVDPHLVMPTVEYVRYATRNDTGDLKLRGGLEREAYHHGQEIGINIEVENLSSRYMVKTIAVFVEQTCRIVEQCPHDSSIPLGELILSTQEDRLPIRPKTRIWSKRVELVPRFDQNQSVAIDGKMRADSKIFLASSTLVMETHKELSKEALELIKTRERPPGSGSKRNSPKLSPKKRSSKSPSPKKKDNLKSGKSSKGSPKKKTSPQKFSRSRSPQQRRSPQTPKLNDLATDLKEDDEPQIDIWKEVTAFTGRQECRPVVISYDVVIRANLQTVDGEAVAGHPQVRIPFILARENRYLDRFSNTMRPPWSKLVPR</sequence>
<dbReference type="EMBL" id="CAXLJL010000334">
    <property type="protein sequence ID" value="CAL5136598.1"/>
    <property type="molecule type" value="Genomic_DNA"/>
</dbReference>
<feature type="domain" description="Arrestin C-terminal-like" evidence="3">
    <location>
        <begin position="473"/>
        <end position="746"/>
    </location>
</feature>
<dbReference type="PANTHER" id="PTHR11792:SF17">
    <property type="entry name" value="KURTZ ARRESTIN"/>
    <property type="match status" value="1"/>
</dbReference>
<gene>
    <name evidence="4" type="ORF">CDAUBV1_LOCUS10729</name>
</gene>
<evidence type="ECO:0000259" key="3">
    <source>
        <dbReference type="SMART" id="SM01017"/>
    </source>
</evidence>
<feature type="compositionally biased region" description="Polar residues" evidence="2">
    <location>
        <begin position="73"/>
        <end position="82"/>
    </location>
</feature>
<comment type="caution">
    <text evidence="4">The sequence shown here is derived from an EMBL/GenBank/DDBJ whole genome shotgun (WGS) entry which is preliminary data.</text>
</comment>
<feature type="region of interest" description="Disordered" evidence="2">
    <location>
        <begin position="103"/>
        <end position="128"/>
    </location>
</feature>
<accession>A0AAV2TGL7</accession>
<evidence type="ECO:0000313" key="4">
    <source>
        <dbReference type="EMBL" id="CAL5136598.1"/>
    </source>
</evidence>
<feature type="region of interest" description="Disordered" evidence="2">
    <location>
        <begin position="32"/>
        <end position="82"/>
    </location>
</feature>
<reference evidence="4" key="1">
    <citation type="submission" date="2024-06" db="EMBL/GenBank/DDBJ databases">
        <authorList>
            <person name="Liu X."/>
            <person name="Lenzi L."/>
            <person name="Haldenby T S."/>
            <person name="Uol C."/>
        </authorList>
    </citation>
    <scope>NUCLEOTIDE SEQUENCE</scope>
</reference>
<name>A0AAV2TGL7_CALDB</name>
<dbReference type="InterPro" id="IPR000698">
    <property type="entry name" value="Arrestin"/>
</dbReference>
<dbReference type="GO" id="GO:0005737">
    <property type="term" value="C:cytoplasm"/>
    <property type="evidence" value="ECO:0007669"/>
    <property type="project" value="TreeGrafter"/>
</dbReference>
<dbReference type="PANTHER" id="PTHR11792">
    <property type="entry name" value="ARRESTIN"/>
    <property type="match status" value="1"/>
</dbReference>
<dbReference type="GO" id="GO:0001664">
    <property type="term" value="F:G protein-coupled receptor binding"/>
    <property type="evidence" value="ECO:0007669"/>
    <property type="project" value="TreeGrafter"/>
</dbReference>
<feature type="compositionally biased region" description="Basic residues" evidence="2">
    <location>
        <begin position="262"/>
        <end position="280"/>
    </location>
</feature>
<evidence type="ECO:0000313" key="5">
    <source>
        <dbReference type="Proteomes" id="UP001497525"/>
    </source>
</evidence>
<proteinExistence type="inferred from homology"/>
<comment type="similarity">
    <text evidence="1">Belongs to the arrestin family.</text>
</comment>
<dbReference type="Proteomes" id="UP001497525">
    <property type="component" value="Unassembled WGS sequence"/>
</dbReference>
<feature type="compositionally biased region" description="Low complexity" evidence="2">
    <location>
        <begin position="281"/>
        <end position="292"/>
    </location>
</feature>
<dbReference type="InterPro" id="IPR011022">
    <property type="entry name" value="Arrestin_C-like"/>
</dbReference>
<dbReference type="SMART" id="SM01017">
    <property type="entry name" value="Arrestin_C"/>
    <property type="match status" value="1"/>
</dbReference>
<feature type="region of interest" description="Disordered" evidence="2">
    <location>
        <begin position="605"/>
        <end position="686"/>
    </location>
</feature>
<protein>
    <recommendedName>
        <fullName evidence="3">Arrestin C-terminal-like domain-containing protein</fullName>
    </recommendedName>
</protein>
<feature type="region of interest" description="Disordered" evidence="2">
    <location>
        <begin position="147"/>
        <end position="195"/>
    </location>
</feature>
<dbReference type="GO" id="GO:0002031">
    <property type="term" value="P:G protein-coupled receptor internalization"/>
    <property type="evidence" value="ECO:0007669"/>
    <property type="project" value="TreeGrafter"/>
</dbReference>
<dbReference type="Gene3D" id="2.60.40.640">
    <property type="match status" value="1"/>
</dbReference>
<dbReference type="SUPFAM" id="SSF81296">
    <property type="entry name" value="E set domains"/>
    <property type="match status" value="1"/>
</dbReference>
<dbReference type="AlphaFoldDB" id="A0AAV2TGL7"/>
<dbReference type="GO" id="GO:0007165">
    <property type="term" value="P:signal transduction"/>
    <property type="evidence" value="ECO:0007669"/>
    <property type="project" value="InterPro"/>
</dbReference>
<dbReference type="InterPro" id="IPR014756">
    <property type="entry name" value="Ig_E-set"/>
</dbReference>
<evidence type="ECO:0000256" key="2">
    <source>
        <dbReference type="SAM" id="MobiDB-lite"/>
    </source>
</evidence>
<dbReference type="InterPro" id="IPR014752">
    <property type="entry name" value="Arrestin-like_C"/>
</dbReference>
<feature type="compositionally biased region" description="Acidic residues" evidence="2">
    <location>
        <begin position="112"/>
        <end position="124"/>
    </location>
</feature>
<evidence type="ECO:0000256" key="1">
    <source>
        <dbReference type="ARBA" id="ARBA00005298"/>
    </source>
</evidence>
<feature type="region of interest" description="Disordered" evidence="2">
    <location>
        <begin position="248"/>
        <end position="302"/>
    </location>
</feature>